<evidence type="ECO:0000256" key="8">
    <source>
        <dbReference type="ARBA" id="ARBA00023012"/>
    </source>
</evidence>
<dbReference type="Gene3D" id="3.40.50.2300">
    <property type="match status" value="2"/>
</dbReference>
<protein>
    <recommendedName>
        <fullName evidence="2">histidine kinase</fullName>
        <ecNumber evidence="2">2.7.13.3</ecNumber>
    </recommendedName>
</protein>
<dbReference type="InterPro" id="IPR036097">
    <property type="entry name" value="HisK_dim/P_sf"/>
</dbReference>
<dbReference type="InterPro" id="IPR013767">
    <property type="entry name" value="PAS_fold"/>
</dbReference>
<dbReference type="Gene3D" id="3.30.450.20">
    <property type="entry name" value="PAS domain"/>
    <property type="match status" value="2"/>
</dbReference>
<dbReference type="AlphaFoldDB" id="A0A366HSZ3"/>
<feature type="modified residue" description="4-aspartylphosphate" evidence="9">
    <location>
        <position position="58"/>
    </location>
</feature>
<dbReference type="SMART" id="SM00387">
    <property type="entry name" value="HATPase_c"/>
    <property type="match status" value="1"/>
</dbReference>
<dbReference type="GO" id="GO:0006355">
    <property type="term" value="P:regulation of DNA-templated transcription"/>
    <property type="evidence" value="ECO:0007669"/>
    <property type="project" value="InterPro"/>
</dbReference>
<dbReference type="Pfam" id="PF00989">
    <property type="entry name" value="PAS"/>
    <property type="match status" value="1"/>
</dbReference>
<dbReference type="SUPFAM" id="SSF55874">
    <property type="entry name" value="ATPase domain of HSP90 chaperone/DNA topoisomerase II/histidine kinase"/>
    <property type="match status" value="1"/>
</dbReference>
<dbReference type="RefSeq" id="WP_113956336.1">
    <property type="nucleotide sequence ID" value="NZ_QNRR01000001.1"/>
</dbReference>
<dbReference type="CDD" id="cd00130">
    <property type="entry name" value="PAS"/>
    <property type="match status" value="2"/>
</dbReference>
<feature type="domain" description="PAS" evidence="12">
    <location>
        <begin position="135"/>
        <end position="180"/>
    </location>
</feature>
<dbReference type="InterPro" id="IPR004358">
    <property type="entry name" value="Sig_transdc_His_kin-like_C"/>
</dbReference>
<dbReference type="Pfam" id="PF08448">
    <property type="entry name" value="PAS_4"/>
    <property type="match status" value="1"/>
</dbReference>
<dbReference type="InterPro" id="IPR035965">
    <property type="entry name" value="PAS-like_dom_sf"/>
</dbReference>
<evidence type="ECO:0000256" key="9">
    <source>
        <dbReference type="PROSITE-ProRule" id="PRU00169"/>
    </source>
</evidence>
<comment type="catalytic activity">
    <reaction evidence="1">
        <text>ATP + protein L-histidine = ADP + protein N-phospho-L-histidine.</text>
        <dbReference type="EC" id="2.7.13.3"/>
    </reaction>
</comment>
<dbReference type="InterPro" id="IPR003594">
    <property type="entry name" value="HATPase_dom"/>
</dbReference>
<dbReference type="CDD" id="cd00082">
    <property type="entry name" value="HisKA"/>
    <property type="match status" value="1"/>
</dbReference>
<evidence type="ECO:0000256" key="3">
    <source>
        <dbReference type="ARBA" id="ARBA00022553"/>
    </source>
</evidence>
<feature type="domain" description="Response regulatory" evidence="11">
    <location>
        <begin position="643"/>
        <end position="763"/>
    </location>
</feature>
<comment type="caution">
    <text evidence="13">The sequence shown here is derived from an EMBL/GenBank/DDBJ whole genome shotgun (WGS) entry which is preliminary data.</text>
</comment>
<dbReference type="Pfam" id="PF02518">
    <property type="entry name" value="HATPase_c"/>
    <property type="match status" value="1"/>
</dbReference>
<dbReference type="GO" id="GO:0000155">
    <property type="term" value="F:phosphorelay sensor kinase activity"/>
    <property type="evidence" value="ECO:0007669"/>
    <property type="project" value="InterPro"/>
</dbReference>
<evidence type="ECO:0000256" key="7">
    <source>
        <dbReference type="ARBA" id="ARBA00022840"/>
    </source>
</evidence>
<dbReference type="SUPFAM" id="SSF55785">
    <property type="entry name" value="PYP-like sensor domain (PAS domain)"/>
    <property type="match status" value="2"/>
</dbReference>
<evidence type="ECO:0000259" key="12">
    <source>
        <dbReference type="PROSITE" id="PS50112"/>
    </source>
</evidence>
<reference evidence="13 14" key="1">
    <citation type="submission" date="2018-06" db="EMBL/GenBank/DDBJ databases">
        <title>Genomic Encyclopedia of Type Strains, Phase IV (KMG-IV): sequencing the most valuable type-strain genomes for metagenomic binning, comparative biology and taxonomic classification.</title>
        <authorList>
            <person name="Goeker M."/>
        </authorList>
    </citation>
    <scope>NUCLEOTIDE SEQUENCE [LARGE SCALE GENOMIC DNA]</scope>
    <source>
        <strain evidence="13 14">DSM 25532</strain>
    </source>
</reference>
<evidence type="ECO:0000259" key="11">
    <source>
        <dbReference type="PROSITE" id="PS50110"/>
    </source>
</evidence>
<dbReference type="SUPFAM" id="SSF52172">
    <property type="entry name" value="CheY-like"/>
    <property type="match status" value="2"/>
</dbReference>
<evidence type="ECO:0000256" key="1">
    <source>
        <dbReference type="ARBA" id="ARBA00000085"/>
    </source>
</evidence>
<dbReference type="PROSITE" id="PS50110">
    <property type="entry name" value="RESPONSE_REGULATORY"/>
    <property type="match status" value="2"/>
</dbReference>
<evidence type="ECO:0000256" key="2">
    <source>
        <dbReference type="ARBA" id="ARBA00012438"/>
    </source>
</evidence>
<dbReference type="PANTHER" id="PTHR43065:SF42">
    <property type="entry name" value="TWO-COMPONENT SENSOR PPRA"/>
    <property type="match status" value="1"/>
</dbReference>
<dbReference type="InterPro" id="IPR000014">
    <property type="entry name" value="PAS"/>
</dbReference>
<dbReference type="SMART" id="SM00448">
    <property type="entry name" value="REC"/>
    <property type="match status" value="2"/>
</dbReference>
<dbReference type="PANTHER" id="PTHR43065">
    <property type="entry name" value="SENSOR HISTIDINE KINASE"/>
    <property type="match status" value="1"/>
</dbReference>
<dbReference type="GO" id="GO:0005524">
    <property type="term" value="F:ATP binding"/>
    <property type="evidence" value="ECO:0007669"/>
    <property type="project" value="UniProtKB-KW"/>
</dbReference>
<keyword evidence="14" id="KW-1185">Reference proteome</keyword>
<dbReference type="PROSITE" id="PS50109">
    <property type="entry name" value="HIS_KIN"/>
    <property type="match status" value="1"/>
</dbReference>
<feature type="domain" description="Response regulatory" evidence="11">
    <location>
        <begin position="8"/>
        <end position="123"/>
    </location>
</feature>
<dbReference type="OrthoDB" id="9784397at2"/>
<keyword evidence="6" id="KW-0418">Kinase</keyword>
<dbReference type="InterPro" id="IPR013656">
    <property type="entry name" value="PAS_4"/>
</dbReference>
<evidence type="ECO:0000256" key="5">
    <source>
        <dbReference type="ARBA" id="ARBA00022741"/>
    </source>
</evidence>
<dbReference type="EC" id="2.7.13.3" evidence="2"/>
<keyword evidence="7" id="KW-0067">ATP-binding</keyword>
<feature type="modified residue" description="4-aspartylphosphate" evidence="9">
    <location>
        <position position="697"/>
    </location>
</feature>
<dbReference type="InterPro" id="IPR036890">
    <property type="entry name" value="HATPase_C_sf"/>
</dbReference>
<dbReference type="InterPro" id="IPR011006">
    <property type="entry name" value="CheY-like_superfamily"/>
</dbReference>
<dbReference type="SUPFAM" id="SSF47384">
    <property type="entry name" value="Homodimeric domain of signal transducing histidine kinase"/>
    <property type="match status" value="1"/>
</dbReference>
<sequence>MADLDRIRVLIVENEGLVGCDLAATLERLGYMVAGLCRTGEEVLNTVEDLRPDVVLMDVQLGGKIDGIETARVLNKRFPVAVIYLTACADAETVARARETHPSGYLLKPYNETELSASLEMAAARNREEQRRKRYEESFFHAFQSLADGVIGADVAGRILFVNPAAERVLGWKATEASGRMLAEVYAIHNVEGEMMLVLPADDKEDTTPRQLLLTTKAGERVLIEDRVTSVHDEHGSVVGLVILFRPLSPVEKQPAATPPPPPQANGSNTAPLVDIVESISDPLVALDGQWRFTYANASATKLFRRDKRALLGQSLWDVLPPSVRLSHYEALARALLHREPVTREIYLEEAAAWHEARTYPFANGLLLLIKDITTRKLEAERNNRLDRLESLGLLARGFAHDFNNLLTVLLGNLALAEMRYANAADKPPELTTAKQATLQAQNLVQQLLTFARGGAPIKRQISLSELVKTFFEHHARVPHVHYFVEVQEDLPEVAVDPNQIRRLLGNLIRNAEQATVRGGDIHVRCEVATEEEMFPHETLSESPGEFAGVTLEVRDGGEGIVPEHLSRIFEPYFSTRKAENATGLGLTVCESIAKSHGGTISVNSHKGQGTRVRFFIPVDGDAEEADALALGATFTSPSMNSRILVLEDDHLVRALIVRGLQTQSYEVVETVDGNDTVRLYQQAMQDGRPFDLVVLDLSIPNGMGGLRTMEKLRALDPNVLAIVSSGYSDDPVMAQPAAYGFTAVLPKPYEPVELIRLVKSVLVSRMRPEV</sequence>
<evidence type="ECO:0000256" key="4">
    <source>
        <dbReference type="ARBA" id="ARBA00022679"/>
    </source>
</evidence>
<gene>
    <name evidence="13" type="ORF">DES53_101193</name>
</gene>
<name>A0A366HSZ3_9BACT</name>
<dbReference type="CDD" id="cd17534">
    <property type="entry name" value="REC_DC-like"/>
    <property type="match status" value="1"/>
</dbReference>
<keyword evidence="8" id="KW-0902">Two-component regulatory system</keyword>
<dbReference type="Pfam" id="PF00072">
    <property type="entry name" value="Response_reg"/>
    <property type="match status" value="2"/>
</dbReference>
<organism evidence="13 14">
    <name type="scientific">Roseimicrobium gellanilyticum</name>
    <dbReference type="NCBI Taxonomy" id="748857"/>
    <lineage>
        <taxon>Bacteria</taxon>
        <taxon>Pseudomonadati</taxon>
        <taxon>Verrucomicrobiota</taxon>
        <taxon>Verrucomicrobiia</taxon>
        <taxon>Verrucomicrobiales</taxon>
        <taxon>Verrucomicrobiaceae</taxon>
        <taxon>Roseimicrobium</taxon>
    </lineage>
</organism>
<feature type="domain" description="Histidine kinase" evidence="10">
    <location>
        <begin position="398"/>
        <end position="621"/>
    </location>
</feature>
<feature type="domain" description="PAS" evidence="12">
    <location>
        <begin position="269"/>
        <end position="339"/>
    </location>
</feature>
<evidence type="ECO:0000256" key="6">
    <source>
        <dbReference type="ARBA" id="ARBA00022777"/>
    </source>
</evidence>
<dbReference type="Gene3D" id="1.10.287.130">
    <property type="match status" value="1"/>
</dbReference>
<keyword evidence="4" id="KW-0808">Transferase</keyword>
<dbReference type="CDD" id="cd00156">
    <property type="entry name" value="REC"/>
    <property type="match status" value="1"/>
</dbReference>
<keyword evidence="5" id="KW-0547">Nucleotide-binding</keyword>
<dbReference type="CDD" id="cd00075">
    <property type="entry name" value="HATPase"/>
    <property type="match status" value="1"/>
</dbReference>
<dbReference type="SMART" id="SM00091">
    <property type="entry name" value="PAS"/>
    <property type="match status" value="2"/>
</dbReference>
<dbReference type="PRINTS" id="PR00344">
    <property type="entry name" value="BCTRLSENSOR"/>
</dbReference>
<dbReference type="InterPro" id="IPR003661">
    <property type="entry name" value="HisK_dim/P_dom"/>
</dbReference>
<dbReference type="InterPro" id="IPR001789">
    <property type="entry name" value="Sig_transdc_resp-reg_receiver"/>
</dbReference>
<accession>A0A366HSZ3</accession>
<evidence type="ECO:0000313" key="14">
    <source>
        <dbReference type="Proteomes" id="UP000253426"/>
    </source>
</evidence>
<evidence type="ECO:0000313" key="13">
    <source>
        <dbReference type="EMBL" id="RBP47396.1"/>
    </source>
</evidence>
<evidence type="ECO:0000259" key="10">
    <source>
        <dbReference type="PROSITE" id="PS50109"/>
    </source>
</evidence>
<dbReference type="EMBL" id="QNRR01000001">
    <property type="protein sequence ID" value="RBP47396.1"/>
    <property type="molecule type" value="Genomic_DNA"/>
</dbReference>
<dbReference type="NCBIfam" id="TIGR00229">
    <property type="entry name" value="sensory_box"/>
    <property type="match status" value="2"/>
</dbReference>
<dbReference type="Gene3D" id="3.30.565.10">
    <property type="entry name" value="Histidine kinase-like ATPase, C-terminal domain"/>
    <property type="match status" value="1"/>
</dbReference>
<dbReference type="InterPro" id="IPR005467">
    <property type="entry name" value="His_kinase_dom"/>
</dbReference>
<dbReference type="SMART" id="SM00388">
    <property type="entry name" value="HisKA"/>
    <property type="match status" value="1"/>
</dbReference>
<keyword evidence="3 9" id="KW-0597">Phosphoprotein</keyword>
<dbReference type="PROSITE" id="PS50112">
    <property type="entry name" value="PAS"/>
    <property type="match status" value="2"/>
</dbReference>
<dbReference type="Proteomes" id="UP000253426">
    <property type="component" value="Unassembled WGS sequence"/>
</dbReference>
<proteinExistence type="predicted"/>